<dbReference type="Gene3D" id="3.40.190.10">
    <property type="entry name" value="Periplasmic binding protein-like II"/>
    <property type="match status" value="2"/>
</dbReference>
<dbReference type="GO" id="GO:0030288">
    <property type="term" value="C:outer membrane-bounded periplasmic space"/>
    <property type="evidence" value="ECO:0007669"/>
    <property type="project" value="TreeGrafter"/>
</dbReference>
<proteinExistence type="inferred from homology"/>
<dbReference type="SUPFAM" id="SSF53850">
    <property type="entry name" value="Periplasmic binding protein-like II"/>
    <property type="match status" value="1"/>
</dbReference>
<feature type="binding site" evidence="4">
    <location>
        <position position="241"/>
    </location>
    <ligand>
        <name>Fe cation</name>
        <dbReference type="ChEBI" id="CHEBI:24875"/>
    </ligand>
</feature>
<comment type="similarity">
    <text evidence="1">Belongs to the bacterial solute-binding protein 1 family.</text>
</comment>
<dbReference type="GO" id="GO:0046872">
    <property type="term" value="F:metal ion binding"/>
    <property type="evidence" value="ECO:0007669"/>
    <property type="project" value="UniProtKB-KW"/>
</dbReference>
<dbReference type="AlphaFoldDB" id="A0A0J6WKG4"/>
<name>A0A0J6WKG4_9MYCO</name>
<evidence type="ECO:0000256" key="4">
    <source>
        <dbReference type="PIRSR" id="PIRSR002825-1"/>
    </source>
</evidence>
<keyword evidence="2" id="KW-0406">Ion transport</keyword>
<protein>
    <submittedName>
        <fullName evidence="5">Fe(3+)-binding periplasmic protein</fullName>
    </submittedName>
</protein>
<keyword evidence="2" id="KW-0813">Transport</keyword>
<dbReference type="PATRIC" id="fig|37916.4.peg.1232"/>
<dbReference type="CDD" id="cd13543">
    <property type="entry name" value="PBP2_Fbp"/>
    <property type="match status" value="1"/>
</dbReference>
<evidence type="ECO:0000256" key="2">
    <source>
        <dbReference type="ARBA" id="ARBA00022496"/>
    </source>
</evidence>
<dbReference type="InterPro" id="IPR026045">
    <property type="entry name" value="Ferric-bd"/>
</dbReference>
<sequence>MPLKSMSAPFPKTSLGRFSVSRWAGAFGAVAALVALSACGSETRTDDADKVVVYSGRSEELVAPLLKQFTVDTGIEVETRYAGSGEIAAQLITEGDKSPADVFLSQDAGALGAVSKAGLLAPVDAETLRAVPAAYAATDGTWVGVSGRARVVVYNPTLAPAPPDTIDGLLAPQWKGKIGFAPSNASWQAFVTGLRVVRGEDGAAQWLRAFKAQDPKAFENNVAVRDAVDAGQIPLGLVNHYYLYELINAKGADAVTAQNKFMAAGDPGGLVNVAGVGVLKAAPNPEGAQAFAAYLVGESAQRYFAEETAEYPLAAGVAPAAEMPPLSDLRPPAVDLSQLDDIETTQELLVETGLLTN</sequence>
<gene>
    <name evidence="5" type="primary">fbpA</name>
    <name evidence="5" type="ORF">MCHLDSM_01338</name>
</gene>
<dbReference type="EMBL" id="JYNL01000010">
    <property type="protein sequence ID" value="KMO82187.1"/>
    <property type="molecule type" value="Genomic_DNA"/>
</dbReference>
<keyword evidence="6" id="KW-1185">Reference proteome</keyword>
<dbReference type="PANTHER" id="PTHR30006:SF15">
    <property type="entry name" value="IRON-UTILIZATION PERIPLASMIC PROTEIN"/>
    <property type="match status" value="1"/>
</dbReference>
<dbReference type="SMR" id="A0A0J6WKG4"/>
<keyword evidence="2" id="KW-0410">Iron transport</keyword>
<dbReference type="GO" id="GO:0006826">
    <property type="term" value="P:iron ion transport"/>
    <property type="evidence" value="ECO:0007669"/>
    <property type="project" value="UniProtKB-KW"/>
</dbReference>
<dbReference type="STRING" id="37916.MCHLDSM_01338"/>
<dbReference type="PIRSF" id="PIRSF002825">
    <property type="entry name" value="CfbpA"/>
    <property type="match status" value="1"/>
</dbReference>
<keyword evidence="3" id="KW-0732">Signal</keyword>
<feature type="binding site" evidence="4">
    <location>
        <position position="242"/>
    </location>
    <ligand>
        <name>Fe cation</name>
        <dbReference type="ChEBI" id="CHEBI:24875"/>
    </ligand>
</feature>
<accession>A0A0J6WKG4</accession>
<organism evidence="5 6">
    <name type="scientific">Mycolicibacterium chlorophenolicum</name>
    <dbReference type="NCBI Taxonomy" id="37916"/>
    <lineage>
        <taxon>Bacteria</taxon>
        <taxon>Bacillati</taxon>
        <taxon>Actinomycetota</taxon>
        <taxon>Actinomycetes</taxon>
        <taxon>Mycobacteriales</taxon>
        <taxon>Mycobacteriaceae</taxon>
        <taxon>Mycolicibacterium</taxon>
    </lineage>
</organism>
<reference evidence="5 6" key="1">
    <citation type="journal article" date="2015" name="Genome Biol. Evol.">
        <title>Characterization of Three Mycobacterium spp. with Potential Use in Bioremediation by Genome Sequencing and Comparative Genomics.</title>
        <authorList>
            <person name="Das S."/>
            <person name="Pettersson B.M."/>
            <person name="Behra P.R."/>
            <person name="Ramesh M."/>
            <person name="Dasgupta S."/>
            <person name="Bhattacharya A."/>
            <person name="Kirsebom L.A."/>
        </authorList>
    </citation>
    <scope>NUCLEOTIDE SEQUENCE [LARGE SCALE GENOMIC DNA]</scope>
    <source>
        <strain evidence="5 6">DSM 43826</strain>
    </source>
</reference>
<dbReference type="Pfam" id="PF13343">
    <property type="entry name" value="SBP_bac_6"/>
    <property type="match status" value="1"/>
</dbReference>
<keyword evidence="4" id="KW-0408">Iron</keyword>
<dbReference type="PANTHER" id="PTHR30006">
    <property type="entry name" value="THIAMINE-BINDING PERIPLASMIC PROTEIN-RELATED"/>
    <property type="match status" value="1"/>
</dbReference>
<evidence type="ECO:0000313" key="6">
    <source>
        <dbReference type="Proteomes" id="UP000036513"/>
    </source>
</evidence>
<dbReference type="Proteomes" id="UP000036513">
    <property type="component" value="Unassembled WGS sequence"/>
</dbReference>
<keyword evidence="4" id="KW-0479">Metal-binding</keyword>
<comment type="caution">
    <text evidence="5">The sequence shown here is derived from an EMBL/GenBank/DDBJ whole genome shotgun (WGS) entry which is preliminary data.</text>
</comment>
<evidence type="ECO:0000256" key="3">
    <source>
        <dbReference type="ARBA" id="ARBA00022729"/>
    </source>
</evidence>
<evidence type="ECO:0000313" key="5">
    <source>
        <dbReference type="EMBL" id="KMO82187.1"/>
    </source>
</evidence>
<evidence type="ECO:0000256" key="1">
    <source>
        <dbReference type="ARBA" id="ARBA00008520"/>
    </source>
</evidence>